<dbReference type="EMBL" id="KI964758">
    <property type="protein sequence ID" value="EUC29250.1"/>
    <property type="molecule type" value="Genomic_DNA"/>
</dbReference>
<proteinExistence type="predicted"/>
<evidence type="ECO:0000313" key="2">
    <source>
        <dbReference type="Proteomes" id="UP000053841"/>
    </source>
</evidence>
<gene>
    <name evidence="1" type="ORF">COCCADRAFT_107005</name>
</gene>
<organism evidence="1 2">
    <name type="scientific">Cochliobolus carbonum (strain 26-R-13)</name>
    <name type="common">Maize leaf spot fungus</name>
    <name type="synonym">Bipolaris zeicola</name>
    <dbReference type="NCBI Taxonomy" id="930089"/>
    <lineage>
        <taxon>Eukaryota</taxon>
        <taxon>Fungi</taxon>
        <taxon>Dikarya</taxon>
        <taxon>Ascomycota</taxon>
        <taxon>Pezizomycotina</taxon>
        <taxon>Dothideomycetes</taxon>
        <taxon>Pleosporomycetidae</taxon>
        <taxon>Pleosporales</taxon>
        <taxon>Pleosporineae</taxon>
        <taxon>Pleosporaceae</taxon>
        <taxon>Bipolaris</taxon>
    </lineage>
</organism>
<dbReference type="AlphaFoldDB" id="W6XVN6"/>
<reference evidence="1 2" key="1">
    <citation type="journal article" date="2013" name="PLoS Genet.">
        <title>Comparative genome structure, secondary metabolite, and effector coding capacity across Cochliobolus pathogens.</title>
        <authorList>
            <person name="Condon B.J."/>
            <person name="Leng Y."/>
            <person name="Wu D."/>
            <person name="Bushley K.E."/>
            <person name="Ohm R.A."/>
            <person name="Otillar R."/>
            <person name="Martin J."/>
            <person name="Schackwitz W."/>
            <person name="Grimwood J."/>
            <person name="MohdZainudin N."/>
            <person name="Xue C."/>
            <person name="Wang R."/>
            <person name="Manning V.A."/>
            <person name="Dhillon B."/>
            <person name="Tu Z.J."/>
            <person name="Steffenson B.J."/>
            <person name="Salamov A."/>
            <person name="Sun H."/>
            <person name="Lowry S."/>
            <person name="LaButti K."/>
            <person name="Han J."/>
            <person name="Copeland A."/>
            <person name="Lindquist E."/>
            <person name="Barry K."/>
            <person name="Schmutz J."/>
            <person name="Baker S.E."/>
            <person name="Ciuffetti L.M."/>
            <person name="Grigoriev I.V."/>
            <person name="Zhong S."/>
            <person name="Turgeon B.G."/>
        </authorList>
    </citation>
    <scope>NUCLEOTIDE SEQUENCE [LARGE SCALE GENOMIC DNA]</scope>
    <source>
        <strain evidence="1 2">26-R-13</strain>
    </source>
</reference>
<dbReference type="RefSeq" id="XP_007716444.1">
    <property type="nucleotide sequence ID" value="XM_007718254.1"/>
</dbReference>
<dbReference type="GeneID" id="19143496"/>
<dbReference type="HOGENOM" id="CLU_3050004_0_0_1"/>
<evidence type="ECO:0000313" key="1">
    <source>
        <dbReference type="EMBL" id="EUC29250.1"/>
    </source>
</evidence>
<keyword evidence="2" id="KW-1185">Reference proteome</keyword>
<name>W6XVN6_COCC2</name>
<sequence length="54" mass="6036">MEKKRVSAIGGMPEGVSYLLTDPLRVSSHCNTWPFVTMVIVYPLVDSSFLFCNV</sequence>
<dbReference type="KEGG" id="bze:COCCADRAFT_107005"/>
<accession>W6XVN6</accession>
<protein>
    <submittedName>
        <fullName evidence="1">Uncharacterized protein</fullName>
    </submittedName>
</protein>
<dbReference type="Proteomes" id="UP000053841">
    <property type="component" value="Unassembled WGS sequence"/>
</dbReference>